<dbReference type="Proteomes" id="UP000461288">
    <property type="component" value="Unassembled WGS sequence"/>
</dbReference>
<organism evidence="1 2">
    <name type="scientific">Metapseudomonas otitidis</name>
    <dbReference type="NCBI Taxonomy" id="319939"/>
    <lineage>
        <taxon>Bacteria</taxon>
        <taxon>Pseudomonadati</taxon>
        <taxon>Pseudomonadota</taxon>
        <taxon>Gammaproteobacteria</taxon>
        <taxon>Pseudomonadales</taxon>
        <taxon>Pseudomonadaceae</taxon>
        <taxon>Metapseudomonas</taxon>
    </lineage>
</organism>
<dbReference type="EMBL" id="WTFN01000058">
    <property type="protein sequence ID" value="MWK58388.1"/>
    <property type="molecule type" value="Genomic_DNA"/>
</dbReference>
<proteinExistence type="predicted"/>
<accession>A0A7X3HAH2</accession>
<gene>
    <name evidence="1" type="ORF">GO594_20595</name>
</gene>
<reference evidence="1 2" key="1">
    <citation type="submission" date="2019-12" db="EMBL/GenBank/DDBJ databases">
        <title>Draft genome sequence of Pseudomonas otitidis recovered from a chicken carcass.</title>
        <authorList>
            <person name="Vieira T.R."/>
            <person name="Oliviera E.F.C."/>
            <person name="Silva N.M.V."/>
            <person name="Sambrano G.E."/>
            <person name="Cibulski S.P."/>
            <person name="Cardoso M.R.I."/>
        </authorList>
    </citation>
    <scope>NUCLEOTIDE SEQUENCE [LARGE SCALE GENOMIC DNA]</scope>
    <source>
        <strain evidence="1 2">25_K</strain>
    </source>
</reference>
<evidence type="ECO:0000313" key="1">
    <source>
        <dbReference type="EMBL" id="MWK58388.1"/>
    </source>
</evidence>
<comment type="caution">
    <text evidence="1">The sequence shown here is derived from an EMBL/GenBank/DDBJ whole genome shotgun (WGS) entry which is preliminary data.</text>
</comment>
<dbReference type="AlphaFoldDB" id="A0A7X3HAH2"/>
<name>A0A7X3HAH2_9GAMM</name>
<evidence type="ECO:0000313" key="2">
    <source>
        <dbReference type="Proteomes" id="UP000461288"/>
    </source>
</evidence>
<dbReference type="RefSeq" id="WP_160481893.1">
    <property type="nucleotide sequence ID" value="NZ_WTFN01000058.1"/>
</dbReference>
<sequence length="54" mass="6060">MKEGSDRHLRLAQAGGVEKEKGIARHGDTLLLEFQSTLDFYVQIVNRPLNGRHG</sequence>
<protein>
    <submittedName>
        <fullName evidence="1">Uncharacterized protein</fullName>
    </submittedName>
</protein>